<dbReference type="InterPro" id="IPR025714">
    <property type="entry name" value="Methyltranfer_dom"/>
</dbReference>
<dbReference type="Proteomes" id="UP001500596">
    <property type="component" value="Unassembled WGS sequence"/>
</dbReference>
<feature type="domain" description="S-adenosylmethionine-dependent methyltransferase Rv2258c-like winged HTH" evidence="2">
    <location>
        <begin position="26"/>
        <end position="102"/>
    </location>
</feature>
<dbReference type="CDD" id="cd02440">
    <property type="entry name" value="AdoMet_MTases"/>
    <property type="match status" value="1"/>
</dbReference>
<dbReference type="GO" id="GO:0008168">
    <property type="term" value="F:methyltransferase activity"/>
    <property type="evidence" value="ECO:0007669"/>
    <property type="project" value="UniProtKB-KW"/>
</dbReference>
<dbReference type="InterPro" id="IPR036388">
    <property type="entry name" value="WH-like_DNA-bd_sf"/>
</dbReference>
<dbReference type="GO" id="GO:0032259">
    <property type="term" value="P:methylation"/>
    <property type="evidence" value="ECO:0007669"/>
    <property type="project" value="UniProtKB-KW"/>
</dbReference>
<dbReference type="InterPro" id="IPR048711">
    <property type="entry name" value="WHD_Rv2258c"/>
</dbReference>
<dbReference type="Gene3D" id="1.10.10.10">
    <property type="entry name" value="Winged helix-like DNA-binding domain superfamily/Winged helix DNA-binding domain"/>
    <property type="match status" value="1"/>
</dbReference>
<dbReference type="PANTHER" id="PTHR45128:SF2">
    <property type="entry name" value="METHYLTRANSFERASE DOMAIN-CONTAINING PROTEIN"/>
    <property type="match status" value="1"/>
</dbReference>
<reference evidence="4" key="1">
    <citation type="journal article" date="2019" name="Int. J. Syst. Evol. Microbiol.">
        <title>The Global Catalogue of Microorganisms (GCM) 10K type strain sequencing project: providing services to taxonomists for standard genome sequencing and annotation.</title>
        <authorList>
            <consortium name="The Broad Institute Genomics Platform"/>
            <consortium name="The Broad Institute Genome Sequencing Center for Infectious Disease"/>
            <person name="Wu L."/>
            <person name="Ma J."/>
        </authorList>
    </citation>
    <scope>NUCLEOTIDE SEQUENCE [LARGE SCALE GENOMIC DNA]</scope>
    <source>
        <strain evidence="4">JCM 15575</strain>
    </source>
</reference>
<dbReference type="InterPro" id="IPR029063">
    <property type="entry name" value="SAM-dependent_MTases_sf"/>
</dbReference>
<gene>
    <name evidence="3" type="ORF">GCM10009807_29020</name>
</gene>
<feature type="domain" description="Methyltransferase" evidence="1">
    <location>
        <begin position="178"/>
        <end position="288"/>
    </location>
</feature>
<dbReference type="Gene3D" id="3.40.50.150">
    <property type="entry name" value="Vaccinia Virus protein VP39"/>
    <property type="match status" value="1"/>
</dbReference>
<dbReference type="RefSeq" id="WP_344055595.1">
    <property type="nucleotide sequence ID" value="NZ_BAAAPK010000001.1"/>
</dbReference>
<evidence type="ECO:0000259" key="1">
    <source>
        <dbReference type="Pfam" id="PF13847"/>
    </source>
</evidence>
<dbReference type="InterPro" id="IPR053173">
    <property type="entry name" value="SAM-binding_MTase"/>
</dbReference>
<name>A0ABN2H7V0_9MICO</name>
<proteinExistence type="predicted"/>
<keyword evidence="4" id="KW-1185">Reference proteome</keyword>
<keyword evidence="3" id="KW-0808">Transferase</keyword>
<dbReference type="Pfam" id="PF13847">
    <property type="entry name" value="Methyltransf_31"/>
    <property type="match status" value="1"/>
</dbReference>
<accession>A0ABN2H7V0</accession>
<dbReference type="InterPro" id="IPR036390">
    <property type="entry name" value="WH_DNA-bd_sf"/>
</dbReference>
<organism evidence="3 4">
    <name type="scientific">Microbacterium lacus</name>
    <dbReference type="NCBI Taxonomy" id="415217"/>
    <lineage>
        <taxon>Bacteria</taxon>
        <taxon>Bacillati</taxon>
        <taxon>Actinomycetota</taxon>
        <taxon>Actinomycetes</taxon>
        <taxon>Micrococcales</taxon>
        <taxon>Microbacteriaceae</taxon>
        <taxon>Microbacterium</taxon>
    </lineage>
</organism>
<dbReference type="Pfam" id="PF21320">
    <property type="entry name" value="WHD_Rv2258c"/>
    <property type="match status" value="1"/>
</dbReference>
<dbReference type="PANTHER" id="PTHR45128">
    <property type="entry name" value="METHYLTRANSFERASE TYPE 11"/>
    <property type="match status" value="1"/>
</dbReference>
<dbReference type="SUPFAM" id="SSF53335">
    <property type="entry name" value="S-adenosyl-L-methionine-dependent methyltransferases"/>
    <property type="match status" value="1"/>
</dbReference>
<dbReference type="SUPFAM" id="SSF46785">
    <property type="entry name" value="Winged helix' DNA-binding domain"/>
    <property type="match status" value="1"/>
</dbReference>
<dbReference type="EMBL" id="BAAAPK010000001">
    <property type="protein sequence ID" value="GAA1683398.1"/>
    <property type="molecule type" value="Genomic_DNA"/>
</dbReference>
<comment type="caution">
    <text evidence="3">The sequence shown here is derived from an EMBL/GenBank/DDBJ whole genome shotgun (WGS) entry which is preliminary data.</text>
</comment>
<evidence type="ECO:0000259" key="2">
    <source>
        <dbReference type="Pfam" id="PF21320"/>
    </source>
</evidence>
<evidence type="ECO:0000313" key="4">
    <source>
        <dbReference type="Proteomes" id="UP001500596"/>
    </source>
</evidence>
<sequence>MSQDDDPTADEFAERLFASALGMAETLSVYVGDRLGWYRTLAESGPRTPVELAERTGTDARYCREWLEHQAVSGILAVQSTPDAAPDERRYALAPGPAEVLTDERSLSYLAPLARMFAAAGPTLPDLLQAYRTGEGVSWEQLGPDAREAQADMNRPWFDRLPDALGRVDGIRSLLKRPGARVADVGSGAGWSSIALALAHPGLQVDGFDVDDPSIETARRNALQAGVAERVRFHNADADGLSGFGPFDAAFAFECLHDMPRPVDVLRSMRLAVRDGGPIVIMDEAVAETFTAPGDDIERIMYGFSLFVCLPDSMSHRPTVATGTVMRPATLQKYAREAGFRDVEVLPVGEFGFFRFYSLVP</sequence>
<evidence type="ECO:0000313" key="3">
    <source>
        <dbReference type="EMBL" id="GAA1683398.1"/>
    </source>
</evidence>
<protein>
    <submittedName>
        <fullName evidence="3">Class I SAM-dependent methyltransferase</fullName>
    </submittedName>
</protein>
<keyword evidence="3" id="KW-0489">Methyltransferase</keyword>